<evidence type="ECO:0008006" key="4">
    <source>
        <dbReference type="Google" id="ProtNLM"/>
    </source>
</evidence>
<evidence type="ECO:0000313" key="3">
    <source>
        <dbReference type="Proteomes" id="UP000305760"/>
    </source>
</evidence>
<keyword evidence="1" id="KW-0732">Signal</keyword>
<organism evidence="2 3">
    <name type="scientific">Arenimonas terrae</name>
    <dbReference type="NCBI Taxonomy" id="2546226"/>
    <lineage>
        <taxon>Bacteria</taxon>
        <taxon>Pseudomonadati</taxon>
        <taxon>Pseudomonadota</taxon>
        <taxon>Gammaproteobacteria</taxon>
        <taxon>Lysobacterales</taxon>
        <taxon>Lysobacteraceae</taxon>
        <taxon>Arenimonas</taxon>
    </lineage>
</organism>
<dbReference type="PROSITE" id="PS51257">
    <property type="entry name" value="PROKAR_LIPOPROTEIN"/>
    <property type="match status" value="1"/>
</dbReference>
<dbReference type="AlphaFoldDB" id="A0A5C4RQD5"/>
<protein>
    <recommendedName>
        <fullName evidence="4">Lipoprotein</fullName>
    </recommendedName>
</protein>
<accession>A0A5C4RQD5</accession>
<feature type="signal peptide" evidence="1">
    <location>
        <begin position="1"/>
        <end position="24"/>
    </location>
</feature>
<evidence type="ECO:0000256" key="1">
    <source>
        <dbReference type="SAM" id="SignalP"/>
    </source>
</evidence>
<comment type="caution">
    <text evidence="2">The sequence shown here is derived from an EMBL/GenBank/DDBJ whole genome shotgun (WGS) entry which is preliminary data.</text>
</comment>
<dbReference type="OrthoDB" id="6023180at2"/>
<gene>
    <name evidence="2" type="ORF">E1B00_08845</name>
</gene>
<keyword evidence="3" id="KW-1185">Reference proteome</keyword>
<sequence length="199" mass="21774">MKRIPMRSLLLAAVFALLAGCAGGGTGGRLQAAGDAEVFDLGLDTTLDWARVKAPRREQWTIDGAPLNQLTIISRIKPGEHVFLGARERRGRPDGPWFRPGMRPDEVRDILVDGLREAGWANVQASGLRPASFGQVPGLRFDLDLDNPGGLVYRGLATAAEREGRLTVLVWIAPAEHYYGRDVEAVSRMFDSLRFVKGP</sequence>
<evidence type="ECO:0000313" key="2">
    <source>
        <dbReference type="EMBL" id="TNJ33463.1"/>
    </source>
</evidence>
<proteinExistence type="predicted"/>
<feature type="chain" id="PRO_5023002352" description="Lipoprotein" evidence="1">
    <location>
        <begin position="25"/>
        <end position="199"/>
    </location>
</feature>
<dbReference type="RefSeq" id="WP_139447903.1">
    <property type="nucleotide sequence ID" value="NZ_SMDR01000002.1"/>
</dbReference>
<dbReference type="EMBL" id="SMDR01000002">
    <property type="protein sequence ID" value="TNJ33463.1"/>
    <property type="molecule type" value="Genomic_DNA"/>
</dbReference>
<name>A0A5C4RQD5_9GAMM</name>
<dbReference type="Proteomes" id="UP000305760">
    <property type="component" value="Unassembled WGS sequence"/>
</dbReference>
<reference evidence="2 3" key="1">
    <citation type="submission" date="2019-03" db="EMBL/GenBank/DDBJ databases">
        <title>Arenimonas daejeonensis sp. nov., isolated from compost.</title>
        <authorList>
            <person name="Jeon C.O."/>
        </authorList>
    </citation>
    <scope>NUCLEOTIDE SEQUENCE [LARGE SCALE GENOMIC DNA]</scope>
    <source>
        <strain evidence="2 3">R29</strain>
    </source>
</reference>